<reference evidence="1" key="1">
    <citation type="submission" date="2020-04" db="EMBL/GenBank/DDBJ databases">
        <authorList>
            <person name="Chiriac C."/>
            <person name="Salcher M."/>
            <person name="Ghai R."/>
            <person name="Kavagutti S V."/>
        </authorList>
    </citation>
    <scope>NUCLEOTIDE SEQUENCE</scope>
</reference>
<sequence>MPNYTERTVLSKPRDFNQVANNAGSGGVVNNNVTETVNNVTVTGSAVSIFNQEFIAASSNVLTWTQNNGTLPVTNLNASVHVYQNGQKLIDSQYSITAPATITIDSNTHYDGSNYIVFAINII</sequence>
<dbReference type="EMBL" id="LR796437">
    <property type="protein sequence ID" value="CAB4144544.1"/>
    <property type="molecule type" value="Genomic_DNA"/>
</dbReference>
<proteinExistence type="predicted"/>
<accession>A0A6J5MD84</accession>
<name>A0A6J5MD84_9CAUD</name>
<protein>
    <submittedName>
        <fullName evidence="1">Uncharacterized protein</fullName>
    </submittedName>
</protein>
<organism evidence="1">
    <name type="scientific">uncultured Caudovirales phage</name>
    <dbReference type="NCBI Taxonomy" id="2100421"/>
    <lineage>
        <taxon>Viruses</taxon>
        <taxon>Duplodnaviria</taxon>
        <taxon>Heunggongvirae</taxon>
        <taxon>Uroviricota</taxon>
        <taxon>Caudoviricetes</taxon>
        <taxon>Peduoviridae</taxon>
        <taxon>Maltschvirus</taxon>
        <taxon>Maltschvirus maltsch</taxon>
    </lineage>
</organism>
<evidence type="ECO:0000313" key="1">
    <source>
        <dbReference type="EMBL" id="CAB4144544.1"/>
    </source>
</evidence>
<gene>
    <name evidence="1" type="ORF">UFOVP458_44</name>
</gene>